<reference evidence="1" key="1">
    <citation type="submission" date="2020-11" db="EMBL/GenBank/DDBJ databases">
        <title>Carbohydrate-dependent, anaerobic sulfur respiration: A novel catabolism in halophilic archaea.</title>
        <authorList>
            <person name="Sorokin D.Y."/>
            <person name="Messina E."/>
            <person name="Smedile F."/>
            <person name="La Cono V."/>
            <person name="Hallsworth J.E."/>
            <person name="Yakimov M.M."/>
        </authorList>
    </citation>
    <scope>NUCLEOTIDE SEQUENCE</scope>
    <source>
        <strain evidence="1">HSR-Bgl</strain>
    </source>
</reference>
<name>A0A897NG71_9EURY</name>
<dbReference type="Proteomes" id="UP000663305">
    <property type="component" value="Chromosome"/>
</dbReference>
<evidence type="ECO:0000313" key="1">
    <source>
        <dbReference type="EMBL" id="QSG11707.1"/>
    </source>
</evidence>
<proteinExistence type="predicted"/>
<dbReference type="AlphaFoldDB" id="A0A897NG71"/>
<protein>
    <submittedName>
        <fullName evidence="1">Uncharacterized protein</fullName>
    </submittedName>
</protein>
<accession>A0A897NG71</accession>
<gene>
    <name evidence="1" type="ORF">HSBGL_1284</name>
</gene>
<evidence type="ECO:0000313" key="2">
    <source>
        <dbReference type="Proteomes" id="UP000663305"/>
    </source>
</evidence>
<sequence length="50" mass="5470">MLSGRSWPPGPSPESEVDVRALDRFRGGEDTHGVGPGIDLAVAVRWIRRN</sequence>
<dbReference type="EMBL" id="CP064789">
    <property type="protein sequence ID" value="QSG11707.1"/>
    <property type="molecule type" value="Genomic_DNA"/>
</dbReference>
<organism evidence="1 2">
    <name type="scientific">Halapricum desulfuricans</name>
    <dbReference type="NCBI Taxonomy" id="2841257"/>
    <lineage>
        <taxon>Archaea</taxon>
        <taxon>Methanobacteriati</taxon>
        <taxon>Methanobacteriota</taxon>
        <taxon>Stenosarchaea group</taxon>
        <taxon>Halobacteria</taxon>
        <taxon>Halobacteriales</taxon>
        <taxon>Haloarculaceae</taxon>
        <taxon>Halapricum</taxon>
    </lineage>
</organism>